<name>Q01Z54_SOLUE</name>
<dbReference type="AlphaFoldDB" id="Q01Z54"/>
<gene>
    <name evidence="1" type="ordered locus">Acid_4097</name>
</gene>
<protein>
    <submittedName>
        <fullName evidence="1">Uncharacterized protein</fullName>
    </submittedName>
</protein>
<dbReference type="HOGENOM" id="CLU_2234818_0_0_0"/>
<sequence>MSDWLEEQLSQHLNPVKAPEKLGVRLGFARATRHQVPRMAVALAAAIVMMAGGLAANREARNGEAVQFAAAEQGTIPVRLGHQPSGTEKSANLTADAGCGACHSL</sequence>
<evidence type="ECO:0000313" key="1">
    <source>
        <dbReference type="EMBL" id="ABJ85061.1"/>
    </source>
</evidence>
<reference evidence="1" key="1">
    <citation type="submission" date="2006-10" db="EMBL/GenBank/DDBJ databases">
        <title>Complete sequence of Solibacter usitatus Ellin6076.</title>
        <authorList>
            <consortium name="US DOE Joint Genome Institute"/>
            <person name="Copeland A."/>
            <person name="Lucas S."/>
            <person name="Lapidus A."/>
            <person name="Barry K."/>
            <person name="Detter J.C."/>
            <person name="Glavina del Rio T."/>
            <person name="Hammon N."/>
            <person name="Israni S."/>
            <person name="Dalin E."/>
            <person name="Tice H."/>
            <person name="Pitluck S."/>
            <person name="Thompson L.S."/>
            <person name="Brettin T."/>
            <person name="Bruce D."/>
            <person name="Han C."/>
            <person name="Tapia R."/>
            <person name="Gilna P."/>
            <person name="Schmutz J."/>
            <person name="Larimer F."/>
            <person name="Land M."/>
            <person name="Hauser L."/>
            <person name="Kyrpides N."/>
            <person name="Mikhailova N."/>
            <person name="Janssen P.H."/>
            <person name="Kuske C.R."/>
            <person name="Richardson P."/>
        </authorList>
    </citation>
    <scope>NUCLEOTIDE SEQUENCE</scope>
    <source>
        <strain evidence="1">Ellin6076</strain>
    </source>
</reference>
<dbReference type="STRING" id="234267.Acid_4097"/>
<dbReference type="KEGG" id="sus:Acid_4097"/>
<organism evidence="1">
    <name type="scientific">Solibacter usitatus (strain Ellin6076)</name>
    <dbReference type="NCBI Taxonomy" id="234267"/>
    <lineage>
        <taxon>Bacteria</taxon>
        <taxon>Pseudomonadati</taxon>
        <taxon>Acidobacteriota</taxon>
        <taxon>Terriglobia</taxon>
        <taxon>Bryobacterales</taxon>
        <taxon>Solibacteraceae</taxon>
        <taxon>Candidatus Solibacter</taxon>
    </lineage>
</organism>
<proteinExistence type="predicted"/>
<dbReference type="EMBL" id="CP000473">
    <property type="protein sequence ID" value="ABJ85061.1"/>
    <property type="molecule type" value="Genomic_DNA"/>
</dbReference>
<dbReference type="InParanoid" id="Q01Z54"/>
<accession>Q01Z54</accession>